<dbReference type="Pfam" id="PF00009">
    <property type="entry name" value="GTP_EFTU"/>
    <property type="match status" value="1"/>
</dbReference>
<feature type="region of interest" description="Disordered" evidence="1">
    <location>
        <begin position="1"/>
        <end position="83"/>
    </location>
</feature>
<dbReference type="GO" id="GO:0005739">
    <property type="term" value="C:mitochondrion"/>
    <property type="evidence" value="ECO:0007669"/>
    <property type="project" value="TreeGrafter"/>
</dbReference>
<dbReference type="InterPro" id="IPR000795">
    <property type="entry name" value="T_Tr_GTP-bd_dom"/>
</dbReference>
<evidence type="ECO:0000313" key="3">
    <source>
        <dbReference type="EMBL" id="KAA0161078.1"/>
    </source>
</evidence>
<gene>
    <name evidence="3" type="ORF">FNF28_05180</name>
</gene>
<proteinExistence type="predicted"/>
<dbReference type="PANTHER" id="PTHR43512:SF7">
    <property type="entry name" value="TRANSLATION FACTOR GUF1, MITOCHONDRIAL"/>
    <property type="match status" value="1"/>
</dbReference>
<dbReference type="GO" id="GO:0045727">
    <property type="term" value="P:positive regulation of translation"/>
    <property type="evidence" value="ECO:0007669"/>
    <property type="project" value="TreeGrafter"/>
</dbReference>
<reference evidence="3 4" key="1">
    <citation type="submission" date="2019-07" db="EMBL/GenBank/DDBJ databases">
        <title>Genomes of Cafeteria roenbergensis.</title>
        <authorList>
            <person name="Fischer M.G."/>
            <person name="Hackl T."/>
            <person name="Roman M."/>
        </authorList>
    </citation>
    <scope>NUCLEOTIDE SEQUENCE [LARGE SCALE GENOMIC DNA]</scope>
    <source>
        <strain evidence="3 4">RCC970-E3</strain>
    </source>
</reference>
<protein>
    <recommendedName>
        <fullName evidence="2">Tr-type G domain-containing protein</fullName>
    </recommendedName>
</protein>
<name>A0A5A8D7C1_CAFRO</name>
<dbReference type="Gene3D" id="2.40.30.10">
    <property type="entry name" value="Translation factors"/>
    <property type="match status" value="1"/>
</dbReference>
<dbReference type="InterPro" id="IPR027417">
    <property type="entry name" value="P-loop_NTPase"/>
</dbReference>
<dbReference type="AlphaFoldDB" id="A0A5A8D7C1"/>
<evidence type="ECO:0000259" key="2">
    <source>
        <dbReference type="Pfam" id="PF00009"/>
    </source>
</evidence>
<dbReference type="GO" id="GO:0003924">
    <property type="term" value="F:GTPase activity"/>
    <property type="evidence" value="ECO:0007669"/>
    <property type="project" value="InterPro"/>
</dbReference>
<sequence>MSTENPAIAFRMASASSAPLRDPSMAANPSLRGTCGDGASGERTSLSPWSVPRPAPGESNSSVRSPSSTSSSSSESPARADITSCKPLHMLSARRGAGKGLGRWFGATAAALADFDGVPPGVKKLLSEYESVPLERTRNFSIIAHVDHGKSTLADRMLELVGNIYKPGEAPGAAPPGSTKAAMAAAKAAESVANEQVLDSLKVERLEIIPALTKIDLPNADPEPALEQIESVLRLPTDDVPWTSGKTGDGVTDALDAVVRRLGMPKGRPDAPTRALLFDSWYDEFRGVICVLQVVDGVWKRAIGCRRRTAIRST</sequence>
<dbReference type="PANTHER" id="PTHR43512">
    <property type="entry name" value="TRANSLATION FACTOR GUF1-RELATED"/>
    <property type="match status" value="1"/>
</dbReference>
<dbReference type="GO" id="GO:0005525">
    <property type="term" value="F:GTP binding"/>
    <property type="evidence" value="ECO:0007669"/>
    <property type="project" value="InterPro"/>
</dbReference>
<dbReference type="InterPro" id="IPR006297">
    <property type="entry name" value="EF-4"/>
</dbReference>
<organism evidence="3 4">
    <name type="scientific">Cafeteria roenbergensis</name>
    <name type="common">Marine flagellate</name>
    <dbReference type="NCBI Taxonomy" id="33653"/>
    <lineage>
        <taxon>Eukaryota</taxon>
        <taxon>Sar</taxon>
        <taxon>Stramenopiles</taxon>
        <taxon>Bigyra</taxon>
        <taxon>Opalozoa</taxon>
        <taxon>Bicosoecida</taxon>
        <taxon>Cafeteriaceae</taxon>
        <taxon>Cafeteria</taxon>
    </lineage>
</organism>
<evidence type="ECO:0000256" key="1">
    <source>
        <dbReference type="SAM" id="MobiDB-lite"/>
    </source>
</evidence>
<accession>A0A5A8D7C1</accession>
<dbReference type="Gene3D" id="3.40.50.300">
    <property type="entry name" value="P-loop containing nucleotide triphosphate hydrolases"/>
    <property type="match status" value="2"/>
</dbReference>
<comment type="caution">
    <text evidence="3">The sequence shown here is derived from an EMBL/GenBank/DDBJ whole genome shotgun (WGS) entry which is preliminary data.</text>
</comment>
<dbReference type="GO" id="GO:0097177">
    <property type="term" value="F:mitochondrial ribosome binding"/>
    <property type="evidence" value="ECO:0007669"/>
    <property type="project" value="TreeGrafter"/>
</dbReference>
<feature type="domain" description="Tr-type G" evidence="2">
    <location>
        <begin position="136"/>
        <end position="171"/>
    </location>
</feature>
<evidence type="ECO:0000313" key="4">
    <source>
        <dbReference type="Proteomes" id="UP000324907"/>
    </source>
</evidence>
<dbReference type="SUPFAM" id="SSF52540">
    <property type="entry name" value="P-loop containing nucleoside triphosphate hydrolases"/>
    <property type="match status" value="1"/>
</dbReference>
<dbReference type="Proteomes" id="UP000324907">
    <property type="component" value="Unassembled WGS sequence"/>
</dbReference>
<dbReference type="EMBL" id="VLTL01000100">
    <property type="protein sequence ID" value="KAA0161078.1"/>
    <property type="molecule type" value="Genomic_DNA"/>
</dbReference>
<feature type="compositionally biased region" description="Low complexity" evidence="1">
    <location>
        <begin position="59"/>
        <end position="76"/>
    </location>
</feature>